<feature type="domain" description="DH" evidence="9">
    <location>
        <begin position="763"/>
        <end position="947"/>
    </location>
</feature>
<dbReference type="KEGG" id="tmu:101348385"/>
<dbReference type="CDD" id="cd01224">
    <property type="entry name" value="PH_Collybistin_ASEF"/>
    <property type="match status" value="1"/>
</dbReference>
<dbReference type="OrthoDB" id="660555at2759"/>
<reference evidence="11" key="1">
    <citation type="submission" date="2025-08" db="UniProtKB">
        <authorList>
            <consortium name="RefSeq"/>
        </authorList>
    </citation>
    <scope>IDENTIFICATION</scope>
</reference>
<dbReference type="InParanoid" id="A0A2Y9G062"/>
<proteinExistence type="predicted"/>
<feature type="region of interest" description="Disordered" evidence="6">
    <location>
        <begin position="226"/>
        <end position="350"/>
    </location>
</feature>
<dbReference type="CTD" id="221178"/>
<evidence type="ECO:0000256" key="1">
    <source>
        <dbReference type="ARBA" id="ARBA00004496"/>
    </source>
</evidence>
<dbReference type="Gene3D" id="2.30.29.30">
    <property type="entry name" value="Pleckstrin-homology domain (PH domain)/Phosphotyrosine-binding domain (PTB)"/>
    <property type="match status" value="1"/>
</dbReference>
<dbReference type="InterPro" id="IPR000219">
    <property type="entry name" value="DH_dom"/>
</dbReference>
<dbReference type="InterPro" id="IPR055251">
    <property type="entry name" value="SOS1_NGEF_PH"/>
</dbReference>
<dbReference type="PANTHER" id="PTHR47544">
    <property type="entry name" value="RHO GUANINE NUCLEOTIDE EXCHANGE FACTOR 4"/>
    <property type="match status" value="1"/>
</dbReference>
<evidence type="ECO:0000256" key="6">
    <source>
        <dbReference type="SAM" id="MobiDB-lite"/>
    </source>
</evidence>
<dbReference type="GeneID" id="101348385"/>
<dbReference type="CDD" id="cd00160">
    <property type="entry name" value="RhoGEF"/>
    <property type="match status" value="1"/>
</dbReference>
<dbReference type="AlphaFoldDB" id="A0A2Y9G062"/>
<protein>
    <submittedName>
        <fullName evidence="11">Spermatogenesis-associated protein 13</fullName>
    </submittedName>
</protein>
<keyword evidence="10" id="KW-1185">Reference proteome</keyword>
<dbReference type="Proteomes" id="UP000248480">
    <property type="component" value="Unplaced"/>
</dbReference>
<accession>A0A2Y9G062</accession>
<evidence type="ECO:0000313" key="10">
    <source>
        <dbReference type="Proteomes" id="UP000248480"/>
    </source>
</evidence>
<keyword evidence="2 5" id="KW-0728">SH3 domain</keyword>
<dbReference type="InterPro" id="IPR001452">
    <property type="entry name" value="SH3_domain"/>
</dbReference>
<dbReference type="GO" id="GO:0005085">
    <property type="term" value="F:guanyl-nucleotide exchange factor activity"/>
    <property type="evidence" value="ECO:0007669"/>
    <property type="project" value="UniProtKB-KW"/>
</dbReference>
<evidence type="ECO:0000313" key="11">
    <source>
        <dbReference type="RefSeq" id="XP_012413892.1"/>
    </source>
</evidence>
<evidence type="ECO:0000256" key="2">
    <source>
        <dbReference type="ARBA" id="ARBA00022443"/>
    </source>
</evidence>
<gene>
    <name evidence="11" type="primary">SPATA13</name>
</gene>
<dbReference type="GO" id="GO:0005737">
    <property type="term" value="C:cytoplasm"/>
    <property type="evidence" value="ECO:0007669"/>
    <property type="project" value="UniProtKB-SubCell"/>
</dbReference>
<feature type="compositionally biased region" description="Basic and acidic residues" evidence="6">
    <location>
        <begin position="188"/>
        <end position="197"/>
    </location>
</feature>
<dbReference type="Pfam" id="PF00018">
    <property type="entry name" value="SH3_1"/>
    <property type="match status" value="1"/>
</dbReference>
<dbReference type="FunFam" id="2.30.30.40:FF:000077">
    <property type="entry name" value="spermatogenesis-associated protein 13 isoform X2"/>
    <property type="match status" value="1"/>
</dbReference>
<dbReference type="PROSITE" id="PS50002">
    <property type="entry name" value="SH3"/>
    <property type="match status" value="1"/>
</dbReference>
<evidence type="ECO:0000256" key="3">
    <source>
        <dbReference type="ARBA" id="ARBA00022490"/>
    </source>
</evidence>
<feature type="compositionally biased region" description="Low complexity" evidence="6">
    <location>
        <begin position="431"/>
        <end position="446"/>
    </location>
</feature>
<dbReference type="Pfam" id="PF22697">
    <property type="entry name" value="SOS1_NGEF_PH"/>
    <property type="match status" value="1"/>
</dbReference>
<organism evidence="10 11">
    <name type="scientific">Trichechus manatus latirostris</name>
    <name type="common">Florida manatee</name>
    <dbReference type="NCBI Taxonomy" id="127582"/>
    <lineage>
        <taxon>Eukaryota</taxon>
        <taxon>Metazoa</taxon>
        <taxon>Chordata</taxon>
        <taxon>Craniata</taxon>
        <taxon>Vertebrata</taxon>
        <taxon>Euteleostomi</taxon>
        <taxon>Mammalia</taxon>
        <taxon>Eutheria</taxon>
        <taxon>Afrotheria</taxon>
        <taxon>Sirenia</taxon>
        <taxon>Trichechidae</taxon>
        <taxon>Trichechus</taxon>
    </lineage>
</organism>
<dbReference type="PROSITE" id="PS50003">
    <property type="entry name" value="PH_DOMAIN"/>
    <property type="match status" value="1"/>
</dbReference>
<feature type="region of interest" description="Disordered" evidence="6">
    <location>
        <begin position="393"/>
        <end position="508"/>
    </location>
</feature>
<feature type="domain" description="PH" evidence="8">
    <location>
        <begin position="978"/>
        <end position="1084"/>
    </location>
</feature>
<feature type="compositionally biased region" description="Low complexity" evidence="6">
    <location>
        <begin position="311"/>
        <end position="327"/>
    </location>
</feature>
<dbReference type="STRING" id="127582.A0A2Y9G062"/>
<evidence type="ECO:0000256" key="5">
    <source>
        <dbReference type="PROSITE-ProRule" id="PRU00192"/>
    </source>
</evidence>
<dbReference type="PANTHER" id="PTHR47544:SF5">
    <property type="entry name" value="SPERMATOGENESIS-ASSOCIATED 13"/>
    <property type="match status" value="1"/>
</dbReference>
<dbReference type="FunFam" id="1.20.900.10:FF:000002">
    <property type="entry name" value="Rho guanine nucleotide exchange factor 9"/>
    <property type="match status" value="1"/>
</dbReference>
<dbReference type="SUPFAM" id="SSF48065">
    <property type="entry name" value="DBL homology domain (DH-domain)"/>
    <property type="match status" value="1"/>
</dbReference>
<name>A0A2Y9G062_TRIMA</name>
<dbReference type="SMART" id="SM00326">
    <property type="entry name" value="SH3"/>
    <property type="match status" value="1"/>
</dbReference>
<dbReference type="CDD" id="cd11973">
    <property type="entry name" value="SH3_ASEF"/>
    <property type="match status" value="1"/>
</dbReference>
<dbReference type="RefSeq" id="XP_012413892.1">
    <property type="nucleotide sequence ID" value="XM_012558438.2"/>
</dbReference>
<evidence type="ECO:0000256" key="4">
    <source>
        <dbReference type="ARBA" id="ARBA00022658"/>
    </source>
</evidence>
<dbReference type="SMART" id="SM00233">
    <property type="entry name" value="PH"/>
    <property type="match status" value="1"/>
</dbReference>
<feature type="region of interest" description="Disordered" evidence="6">
    <location>
        <begin position="522"/>
        <end position="545"/>
    </location>
</feature>
<feature type="compositionally biased region" description="Basic and acidic residues" evidence="6">
    <location>
        <begin position="447"/>
        <end position="475"/>
    </location>
</feature>
<sequence>MGSFKKLKSSVLQGIQNREAADASKEEASEDDPGKPLPNGAVTGIQANKPSCAGRLGVPHEAGAGAASDCSDLEEADDAFQRSTHRSRSIRRAYGLGRISLLDYDRHHGSQTHGRPLSPLTQEPKICEILVKDSENNRIIYRRSKSTDNLNFLKKSSFKRKSTSNLTDLKVVHEKQAPQRTLSSSSADSEKFSGSERRTKRWKSPIRAKDFDRVLKLVSNVTDAAWKRESPKNGAPSPSDSNQRLRLKSRLHDDYSRRVSTSTELDRRRCAPSVQGVDAAFTAAPDPSPATSQGPHMDVETAVCPLESRNSQASQSAGACPGSSSPSRTTKDMLSRDAGEPEPPGQLTFESEQLLTPLRPTTPKPQSPQSPVAGNAKCSANFVCPNHHSALSLSSVESEERAEGPAQKEQGSGSFPDEVQTPCSDEGNEDSGISSYSQLSLSGAAGPEEKKEEVITDEHWRRASAQDEERAEAQRIPRRRWGSGKRSRPRPLSDYGQSASRSLSIPEDSVAVDTQKMDFVDGEHQPGMVPTDAAPMDCPKGSRRRRPISVIGGVSFYGNNPAEEIETLLTQPATRPPVPAHQVPPYKAVSARFRPLTFSQSTPIGLDRVGRRRQMRASNISADGGTESSALVDDNGSEEDYSYEELCQANPRYLQPGGEQLAINELISDGNVVCAEALWDHVTMDDQELGFKAGDVIQVLEASNKDWWWGRNEDKEAWFPASFVRLRVNQEELPENSTSTQGEEQDEGAGHTRLKHAENKHQMRTNVIREIMNTERVYIKHLKDICEGYIRQCRKHTGMFTVAQLATIFGNIEDIYKFQRKFLKDLEKQYNKEEPHLSEIGSCFLQHQEGFAIYSEYCNNHPGACLELANLMKQGKYRHFFEACRLLQQMIDIAIDGFLLTPVQKICKYPLQLAELLKYTTQEHSDYNNIKAAYEAMKNVACLINERKRKLESIDKIARWQVSIVGWEGLDILDRSSELIHSGELTKITKQGKSQQRTFFLFDHQLVSCKKDLLRRDMLYYKGRMDMDTMALVDLPDGRDRDFNLSVKNAFKLVSQDMDEVHLFCAKKHEDKVRWLQACADERRRVQEDQEMGMEISENQKKLAMLNAQRAGHGKSKGYSGRPVPPPHQSFLPIHQRHITVPTSLPQQQVFALAEPKRKPSLFWHTFNKLTPFKK</sequence>
<dbReference type="InterPro" id="IPR001849">
    <property type="entry name" value="PH_domain"/>
</dbReference>
<feature type="compositionally biased region" description="Polar residues" evidence="6">
    <location>
        <begin position="178"/>
        <end position="187"/>
    </location>
</feature>
<evidence type="ECO:0000259" key="8">
    <source>
        <dbReference type="PROSITE" id="PS50003"/>
    </source>
</evidence>
<dbReference type="PROSITE" id="PS50010">
    <property type="entry name" value="DH_2"/>
    <property type="match status" value="1"/>
</dbReference>
<evidence type="ECO:0000259" key="9">
    <source>
        <dbReference type="PROSITE" id="PS50010"/>
    </source>
</evidence>
<keyword evidence="4" id="KW-0344">Guanine-nucleotide releasing factor</keyword>
<feature type="region of interest" description="Disordered" evidence="6">
    <location>
        <begin position="169"/>
        <end position="204"/>
    </location>
</feature>
<evidence type="ECO:0000259" key="7">
    <source>
        <dbReference type="PROSITE" id="PS50002"/>
    </source>
</evidence>
<feature type="domain" description="SH3" evidence="7">
    <location>
        <begin position="670"/>
        <end position="729"/>
    </location>
</feature>
<dbReference type="Pfam" id="PF00621">
    <property type="entry name" value="RhoGEF"/>
    <property type="match status" value="1"/>
</dbReference>
<dbReference type="SMART" id="SM00325">
    <property type="entry name" value="RhoGEF"/>
    <property type="match status" value="1"/>
</dbReference>
<comment type="subcellular location">
    <subcellularLocation>
        <location evidence="1">Cytoplasm</location>
    </subcellularLocation>
</comment>
<feature type="region of interest" description="Disordered" evidence="6">
    <location>
        <begin position="732"/>
        <end position="758"/>
    </location>
</feature>
<keyword evidence="3" id="KW-0963">Cytoplasm</keyword>
<dbReference type="InterPro" id="IPR035899">
    <property type="entry name" value="DBL_dom_sf"/>
</dbReference>
<dbReference type="SUPFAM" id="SSF50729">
    <property type="entry name" value="PH domain-like"/>
    <property type="match status" value="1"/>
</dbReference>
<dbReference type="InterPro" id="IPR011993">
    <property type="entry name" value="PH-like_dom_sf"/>
</dbReference>
<dbReference type="Gene3D" id="2.30.30.40">
    <property type="entry name" value="SH3 Domains"/>
    <property type="match status" value="1"/>
</dbReference>
<dbReference type="Gene3D" id="1.20.900.10">
    <property type="entry name" value="Dbl homology (DH) domain"/>
    <property type="match status" value="1"/>
</dbReference>
<feature type="compositionally biased region" description="Basic residues" evidence="6">
    <location>
        <begin position="476"/>
        <end position="489"/>
    </location>
</feature>
<dbReference type="SUPFAM" id="SSF50044">
    <property type="entry name" value="SH3-domain"/>
    <property type="match status" value="1"/>
</dbReference>
<dbReference type="FunCoup" id="A0A2Y9G062">
    <property type="interactions" value="262"/>
</dbReference>
<feature type="compositionally biased region" description="Basic and acidic residues" evidence="6">
    <location>
        <begin position="329"/>
        <end position="339"/>
    </location>
</feature>
<dbReference type="InterPro" id="IPR036028">
    <property type="entry name" value="SH3-like_dom_sf"/>
</dbReference>
<feature type="region of interest" description="Disordered" evidence="6">
    <location>
        <begin position="15"/>
        <end position="71"/>
    </location>
</feature>